<protein>
    <recommendedName>
        <fullName evidence="7">VTT domain-containing protein</fullName>
    </recommendedName>
</protein>
<dbReference type="PANTHER" id="PTHR12677">
    <property type="entry name" value="GOLGI APPARATUS MEMBRANE PROTEIN TVP38-RELATED"/>
    <property type="match status" value="1"/>
</dbReference>
<dbReference type="Pfam" id="PF09335">
    <property type="entry name" value="VTT_dom"/>
    <property type="match status" value="1"/>
</dbReference>
<gene>
    <name evidence="8" type="ORF">EGW08_023332</name>
</gene>
<evidence type="ECO:0000256" key="2">
    <source>
        <dbReference type="ARBA" id="ARBA00022475"/>
    </source>
</evidence>
<reference evidence="8 9" key="1">
    <citation type="submission" date="2019-01" db="EMBL/GenBank/DDBJ databases">
        <title>A draft genome assembly of the solar-powered sea slug Elysia chlorotica.</title>
        <authorList>
            <person name="Cai H."/>
            <person name="Li Q."/>
            <person name="Fang X."/>
            <person name="Li J."/>
            <person name="Curtis N.E."/>
            <person name="Altenburger A."/>
            <person name="Shibata T."/>
            <person name="Feng M."/>
            <person name="Maeda T."/>
            <person name="Schwartz J.A."/>
            <person name="Shigenobu S."/>
            <person name="Lundholm N."/>
            <person name="Nishiyama T."/>
            <person name="Yang H."/>
            <person name="Hasebe M."/>
            <person name="Li S."/>
            <person name="Pierce S.K."/>
            <person name="Wang J."/>
        </authorList>
    </citation>
    <scope>NUCLEOTIDE SEQUENCE [LARGE SCALE GENOMIC DNA]</scope>
    <source>
        <strain evidence="8">EC2010</strain>
        <tissue evidence="8">Whole organism of an adult</tissue>
    </source>
</reference>
<feature type="domain" description="VTT" evidence="7">
    <location>
        <begin position="26"/>
        <end position="141"/>
    </location>
</feature>
<dbReference type="EMBL" id="RQTK01001933">
    <property type="protein sequence ID" value="RUS68909.1"/>
    <property type="molecule type" value="Genomic_DNA"/>
</dbReference>
<evidence type="ECO:0000259" key="7">
    <source>
        <dbReference type="Pfam" id="PF09335"/>
    </source>
</evidence>
<evidence type="ECO:0000256" key="6">
    <source>
        <dbReference type="SAM" id="Phobius"/>
    </source>
</evidence>
<accession>A0A3S1AQ90</accession>
<feature type="transmembrane region" description="Helical" evidence="6">
    <location>
        <begin position="159"/>
        <end position="178"/>
    </location>
</feature>
<evidence type="ECO:0000313" key="9">
    <source>
        <dbReference type="Proteomes" id="UP000271974"/>
    </source>
</evidence>
<evidence type="ECO:0000313" key="8">
    <source>
        <dbReference type="EMBL" id="RUS68909.1"/>
    </source>
</evidence>
<sequence>YVDVHYYLSLLIFICIYILCVFLSIPIKPFLKMLAGLVFGLFLGFIASLISATIGAMLIFLLIKYSWGETPKSYKNRLLDQFSLLVDKYPIRILIFSRLMPIPFFIPNIAAAILKVKNSIFFFCTLIGIIPMTFIYVWLGTHVNNTVFSDSSNFIDSKLIVAIVVILMMALTPVLLKFRCFYM</sequence>
<feature type="transmembrane region" description="Helical" evidence="6">
    <location>
        <begin position="37"/>
        <end position="63"/>
    </location>
</feature>
<feature type="transmembrane region" description="Helical" evidence="6">
    <location>
        <begin position="6"/>
        <end position="25"/>
    </location>
</feature>
<evidence type="ECO:0000256" key="1">
    <source>
        <dbReference type="ARBA" id="ARBA00004651"/>
    </source>
</evidence>
<organism evidence="8 9">
    <name type="scientific">Elysia chlorotica</name>
    <name type="common">Eastern emerald elysia</name>
    <name type="synonym">Sea slug</name>
    <dbReference type="NCBI Taxonomy" id="188477"/>
    <lineage>
        <taxon>Eukaryota</taxon>
        <taxon>Metazoa</taxon>
        <taxon>Spiralia</taxon>
        <taxon>Lophotrochozoa</taxon>
        <taxon>Mollusca</taxon>
        <taxon>Gastropoda</taxon>
        <taxon>Heterobranchia</taxon>
        <taxon>Euthyneura</taxon>
        <taxon>Panpulmonata</taxon>
        <taxon>Sacoglossa</taxon>
        <taxon>Placobranchoidea</taxon>
        <taxon>Plakobranchidae</taxon>
        <taxon>Elysia</taxon>
    </lineage>
</organism>
<evidence type="ECO:0000256" key="3">
    <source>
        <dbReference type="ARBA" id="ARBA00022692"/>
    </source>
</evidence>
<feature type="non-terminal residue" evidence="8">
    <location>
        <position position="183"/>
    </location>
</feature>
<dbReference type="PANTHER" id="PTHR12677:SF59">
    <property type="entry name" value="GOLGI APPARATUS MEMBRANE PROTEIN TVP38-RELATED"/>
    <property type="match status" value="1"/>
</dbReference>
<keyword evidence="5 6" id="KW-0472">Membrane</keyword>
<evidence type="ECO:0000256" key="5">
    <source>
        <dbReference type="ARBA" id="ARBA00023136"/>
    </source>
</evidence>
<dbReference type="AlphaFoldDB" id="A0A3S1AQ90"/>
<comment type="subcellular location">
    <subcellularLocation>
        <location evidence="1">Cell membrane</location>
        <topology evidence="1">Multi-pass membrane protein</topology>
    </subcellularLocation>
</comment>
<dbReference type="STRING" id="188477.A0A3S1AQ90"/>
<feature type="transmembrane region" description="Helical" evidence="6">
    <location>
        <begin position="89"/>
        <end position="113"/>
    </location>
</feature>
<proteinExistence type="predicted"/>
<evidence type="ECO:0000256" key="4">
    <source>
        <dbReference type="ARBA" id="ARBA00022989"/>
    </source>
</evidence>
<dbReference type="InterPro" id="IPR032816">
    <property type="entry name" value="VTT_dom"/>
</dbReference>
<keyword evidence="3 6" id="KW-0812">Transmembrane</keyword>
<dbReference type="Proteomes" id="UP000271974">
    <property type="component" value="Unassembled WGS sequence"/>
</dbReference>
<name>A0A3S1AQ90_ELYCH</name>
<keyword evidence="9" id="KW-1185">Reference proteome</keyword>
<dbReference type="GO" id="GO:0005886">
    <property type="term" value="C:plasma membrane"/>
    <property type="evidence" value="ECO:0007669"/>
    <property type="project" value="UniProtKB-SubCell"/>
</dbReference>
<comment type="caution">
    <text evidence="8">The sequence shown here is derived from an EMBL/GenBank/DDBJ whole genome shotgun (WGS) entry which is preliminary data.</text>
</comment>
<keyword evidence="4 6" id="KW-1133">Transmembrane helix</keyword>
<feature type="non-terminal residue" evidence="8">
    <location>
        <position position="1"/>
    </location>
</feature>
<dbReference type="InterPro" id="IPR015414">
    <property type="entry name" value="TMEM64"/>
</dbReference>
<keyword evidence="2" id="KW-1003">Cell membrane</keyword>
<feature type="transmembrane region" description="Helical" evidence="6">
    <location>
        <begin position="120"/>
        <end position="139"/>
    </location>
</feature>